<dbReference type="RefSeq" id="WP_341400094.1">
    <property type="nucleotide sequence ID" value="NZ_JBBUTI010000011.1"/>
</dbReference>
<name>A0ABU9C7B8_9BURK</name>
<evidence type="ECO:0000256" key="1">
    <source>
        <dbReference type="SAM" id="Coils"/>
    </source>
</evidence>
<comment type="caution">
    <text evidence="4">The sequence shown here is derived from an EMBL/GenBank/DDBJ whole genome shotgun (WGS) entry which is preliminary data.</text>
</comment>
<dbReference type="InterPro" id="IPR011033">
    <property type="entry name" value="PRC_barrel-like_sf"/>
</dbReference>
<accession>A0ABU9C7B8</accession>
<dbReference type="EMBL" id="JBBUTI010000011">
    <property type="protein sequence ID" value="MEK8047786.1"/>
    <property type="molecule type" value="Genomic_DNA"/>
</dbReference>
<gene>
    <name evidence="4" type="ORF">AACH00_15600</name>
</gene>
<organism evidence="4 5">
    <name type="scientific">Ideonella margarita</name>
    <dbReference type="NCBI Taxonomy" id="2984191"/>
    <lineage>
        <taxon>Bacteria</taxon>
        <taxon>Pseudomonadati</taxon>
        <taxon>Pseudomonadota</taxon>
        <taxon>Betaproteobacteria</taxon>
        <taxon>Burkholderiales</taxon>
        <taxon>Sphaerotilaceae</taxon>
        <taxon>Ideonella</taxon>
    </lineage>
</organism>
<feature type="coiled-coil region" evidence="1">
    <location>
        <begin position="142"/>
        <end position="191"/>
    </location>
</feature>
<feature type="chain" id="PRO_5047063886" evidence="2">
    <location>
        <begin position="25"/>
        <end position="226"/>
    </location>
</feature>
<feature type="domain" description="PRC-barrel" evidence="3">
    <location>
        <begin position="54"/>
        <end position="115"/>
    </location>
</feature>
<evidence type="ECO:0000256" key="2">
    <source>
        <dbReference type="SAM" id="SignalP"/>
    </source>
</evidence>
<protein>
    <submittedName>
        <fullName evidence="4">PRC-barrel domain-containing protein</fullName>
    </submittedName>
</protein>
<dbReference type="PANTHER" id="PTHR36505:SF1">
    <property type="entry name" value="BLR1072 PROTEIN"/>
    <property type="match status" value="1"/>
</dbReference>
<dbReference type="SUPFAM" id="SSF50346">
    <property type="entry name" value="PRC-barrel domain"/>
    <property type="match status" value="1"/>
</dbReference>
<evidence type="ECO:0000313" key="5">
    <source>
        <dbReference type="Proteomes" id="UP001379945"/>
    </source>
</evidence>
<feature type="signal peptide" evidence="2">
    <location>
        <begin position="1"/>
        <end position="24"/>
    </location>
</feature>
<evidence type="ECO:0000259" key="3">
    <source>
        <dbReference type="Pfam" id="PF05239"/>
    </source>
</evidence>
<keyword evidence="2" id="KW-0732">Signal</keyword>
<keyword evidence="1" id="KW-0175">Coiled coil</keyword>
<dbReference type="Pfam" id="PF05239">
    <property type="entry name" value="PRC"/>
    <property type="match status" value="1"/>
</dbReference>
<evidence type="ECO:0000313" key="4">
    <source>
        <dbReference type="EMBL" id="MEK8047786.1"/>
    </source>
</evidence>
<sequence length="226" mass="24021">MKQALFVPVIGLLAGLLFASPWAAAQVAGTTTTVGVSVTESTQAASGWSVKKTLMGKQVVSSSGAKIGKIEDLIISPDRNVSYVIVGAGGFIGIGRHDVAVPVSQIQNQNGKLVMAGATKESLKALPSFVYTDDSAMRSTFMARTEADMTRARNDVIALEKKGSTLTGETKTKWEQQMMTVQTDLKGAEAKLTEMKAAASARWREFEAGMNTASTRLRQSIDKAST</sequence>
<dbReference type="Proteomes" id="UP001379945">
    <property type="component" value="Unassembled WGS sequence"/>
</dbReference>
<proteinExistence type="predicted"/>
<dbReference type="InterPro" id="IPR027275">
    <property type="entry name" value="PRC-brl_dom"/>
</dbReference>
<dbReference type="Gene3D" id="2.30.30.240">
    <property type="entry name" value="PRC-barrel domain"/>
    <property type="match status" value="1"/>
</dbReference>
<dbReference type="PANTHER" id="PTHR36505">
    <property type="entry name" value="BLR1072 PROTEIN"/>
    <property type="match status" value="1"/>
</dbReference>
<keyword evidence="5" id="KW-1185">Reference proteome</keyword>
<reference evidence="4 5" key="1">
    <citation type="submission" date="2024-04" db="EMBL/GenBank/DDBJ databases">
        <title>Novel species of the genus Ideonella isolated from streams.</title>
        <authorList>
            <person name="Lu H."/>
        </authorList>
    </citation>
    <scope>NUCLEOTIDE SEQUENCE [LARGE SCALE GENOMIC DNA]</scope>
    <source>
        <strain evidence="4 5">LYT19W</strain>
    </source>
</reference>